<dbReference type="RefSeq" id="WP_271471644.1">
    <property type="nucleotide sequence ID" value="NZ_JANEWF010000025.1"/>
</dbReference>
<dbReference type="InterPro" id="IPR011042">
    <property type="entry name" value="6-blade_b-propeller_TolB-like"/>
</dbReference>
<proteinExistence type="predicted"/>
<evidence type="ECO:0008006" key="3">
    <source>
        <dbReference type="Google" id="ProtNLM"/>
    </source>
</evidence>
<keyword evidence="2" id="KW-1185">Reference proteome</keyword>
<protein>
    <recommendedName>
        <fullName evidence="3">Strictosidine synthase conserved region domain-containing protein</fullName>
    </recommendedName>
</protein>
<organism evidence="1 2">
    <name type="scientific">Metapseudomonas resinovorans</name>
    <name type="common">Pseudomonas resinovorans</name>
    <dbReference type="NCBI Taxonomy" id="53412"/>
    <lineage>
        <taxon>Bacteria</taxon>
        <taxon>Pseudomonadati</taxon>
        <taxon>Pseudomonadota</taxon>
        <taxon>Gammaproteobacteria</taxon>
        <taxon>Pseudomonadales</taxon>
        <taxon>Pseudomonadaceae</taxon>
        <taxon>Metapseudomonas</taxon>
    </lineage>
</organism>
<evidence type="ECO:0000313" key="2">
    <source>
        <dbReference type="Proteomes" id="UP001211689"/>
    </source>
</evidence>
<dbReference type="Gene3D" id="2.120.10.30">
    <property type="entry name" value="TolB, C-terminal domain"/>
    <property type="match status" value="1"/>
</dbReference>
<accession>A0ABT4Y8J7</accession>
<reference evidence="1 2" key="1">
    <citation type="submission" date="2022-07" db="EMBL/GenBank/DDBJ databases">
        <title>Genome Analysis of Selected Gammaproteobacteria from Nigerian Food snails.</title>
        <authorList>
            <person name="Okafor A.C."/>
        </authorList>
    </citation>
    <scope>NUCLEOTIDE SEQUENCE [LARGE SCALE GENOMIC DNA]</scope>
    <source>
        <strain evidence="1 2">Awg 2</strain>
    </source>
</reference>
<name>A0ABT4Y8J7_METRE</name>
<dbReference type="EMBL" id="JANEWF010000025">
    <property type="protein sequence ID" value="MDA8485197.1"/>
    <property type="molecule type" value="Genomic_DNA"/>
</dbReference>
<comment type="caution">
    <text evidence="1">The sequence shown here is derived from an EMBL/GenBank/DDBJ whole genome shotgun (WGS) entry which is preliminary data.</text>
</comment>
<dbReference type="SUPFAM" id="SSF101898">
    <property type="entry name" value="NHL repeat"/>
    <property type="match status" value="1"/>
</dbReference>
<dbReference type="Proteomes" id="UP001211689">
    <property type="component" value="Unassembled WGS sequence"/>
</dbReference>
<sequence>MSADSASIPYRRSPIRKRPSSGTQLLMLLLDRRAARWLLAGVALLLLVGAGIPAWHHLYPATAAEGWRYKVQLDAIERVSALLPDGHGGLYLSQEIQDGKGRILRTGPDDQRRVVETGLSKPDGMVRYRGGVAFSQEQGEHPVMWLNDQGTRQLFSGDSVEGLATDGHYLYAIEDLHKNGRLLRYDPETDSVTTLRSGLDEAEAIASCPDGRLFYTEKNFGHVRQLRADGHDPVVLDGLREPGFLLCNREGLWITEDATHMARVLLLDGQGGLNVVLSHLRSPQTIVETAPGRYLVAEQGRNRVLELARQDDRRPYTK</sequence>
<gene>
    <name evidence="1" type="ORF">NNO07_19190</name>
</gene>
<evidence type="ECO:0000313" key="1">
    <source>
        <dbReference type="EMBL" id="MDA8485197.1"/>
    </source>
</evidence>